<reference evidence="3 4" key="1">
    <citation type="submission" date="2018-11" db="EMBL/GenBank/DDBJ databases">
        <title>Sequencing the genomes of 1000 actinobacteria strains.</title>
        <authorList>
            <person name="Klenk H.-P."/>
        </authorList>
    </citation>
    <scope>NUCLEOTIDE SEQUENCE [LARGE SCALE GENOMIC DNA]</scope>
    <source>
        <strain evidence="3 4">DSM 44254</strain>
    </source>
</reference>
<name>A0A3N1CNB9_9ACTN</name>
<feature type="region of interest" description="Disordered" evidence="1">
    <location>
        <begin position="1"/>
        <end position="37"/>
    </location>
</feature>
<evidence type="ECO:0000313" key="4">
    <source>
        <dbReference type="Proteomes" id="UP000272400"/>
    </source>
</evidence>
<sequence>MTTQAPPPTAWDPAGPETPHPDVKVAGTPLTDPEGEPLDLVIRDRKGGKNKLLIAGGVVAALVAAVVAAAVIVGLDDADGTTAVATLAPKDEVAPESTPLSAEEQKKALKDRAIAAAAEDTVPSLKTKTVPTPEPTDPAEATAGAGPAVSPGTAQAIAKGMLKGYGWDPKTQFGCLYNLWNKESGWRTTAGSVNGPYGIPQANPGTKMASAGPKWQTDAATQIKWGFGYIKGRYSTPCGAWSHFLANHWY</sequence>
<dbReference type="Proteomes" id="UP000272400">
    <property type="component" value="Unassembled WGS sequence"/>
</dbReference>
<keyword evidence="2" id="KW-0472">Membrane</keyword>
<feature type="region of interest" description="Disordered" evidence="1">
    <location>
        <begin position="126"/>
        <end position="150"/>
    </location>
</feature>
<accession>A0A3N1CNB9</accession>
<dbReference type="EMBL" id="RJKE01000001">
    <property type="protein sequence ID" value="ROO82809.1"/>
    <property type="molecule type" value="Genomic_DNA"/>
</dbReference>
<evidence type="ECO:0000256" key="1">
    <source>
        <dbReference type="SAM" id="MobiDB-lite"/>
    </source>
</evidence>
<protein>
    <recommendedName>
        <fullName evidence="5">Transglycosylase-like protein with SLT domain</fullName>
    </recommendedName>
</protein>
<dbReference type="RefSeq" id="WP_123661781.1">
    <property type="nucleotide sequence ID" value="NZ_RJKE01000001.1"/>
</dbReference>
<dbReference type="OrthoDB" id="9766277at2"/>
<proteinExistence type="predicted"/>
<keyword evidence="2" id="KW-1133">Transmembrane helix</keyword>
<comment type="caution">
    <text evidence="3">The sequence shown here is derived from an EMBL/GenBank/DDBJ whole genome shotgun (WGS) entry which is preliminary data.</text>
</comment>
<keyword evidence="2" id="KW-0812">Transmembrane</keyword>
<gene>
    <name evidence="3" type="ORF">EDD29_0293</name>
</gene>
<evidence type="ECO:0000313" key="3">
    <source>
        <dbReference type="EMBL" id="ROO82809.1"/>
    </source>
</evidence>
<dbReference type="InterPro" id="IPR023346">
    <property type="entry name" value="Lysozyme-like_dom_sf"/>
</dbReference>
<dbReference type="SUPFAM" id="SSF53955">
    <property type="entry name" value="Lysozyme-like"/>
    <property type="match status" value="1"/>
</dbReference>
<evidence type="ECO:0008006" key="5">
    <source>
        <dbReference type="Google" id="ProtNLM"/>
    </source>
</evidence>
<feature type="compositionally biased region" description="Pro residues" evidence="1">
    <location>
        <begin position="1"/>
        <end position="10"/>
    </location>
</feature>
<evidence type="ECO:0000256" key="2">
    <source>
        <dbReference type="SAM" id="Phobius"/>
    </source>
</evidence>
<feature type="compositionally biased region" description="Low complexity" evidence="1">
    <location>
        <begin position="138"/>
        <end position="149"/>
    </location>
</feature>
<dbReference type="AlphaFoldDB" id="A0A3N1CNB9"/>
<feature type="transmembrane region" description="Helical" evidence="2">
    <location>
        <begin position="52"/>
        <end position="75"/>
    </location>
</feature>
<organism evidence="3 4">
    <name type="scientific">Actinocorallia herbida</name>
    <dbReference type="NCBI Taxonomy" id="58109"/>
    <lineage>
        <taxon>Bacteria</taxon>
        <taxon>Bacillati</taxon>
        <taxon>Actinomycetota</taxon>
        <taxon>Actinomycetes</taxon>
        <taxon>Streptosporangiales</taxon>
        <taxon>Thermomonosporaceae</taxon>
        <taxon>Actinocorallia</taxon>
    </lineage>
</organism>
<keyword evidence="4" id="KW-1185">Reference proteome</keyword>